<protein>
    <submittedName>
        <fullName evidence="9">Lipoprotein-anchoring transpeptidase ErfK/SrfK</fullName>
    </submittedName>
</protein>
<evidence type="ECO:0000313" key="10">
    <source>
        <dbReference type="Proteomes" id="UP001519292"/>
    </source>
</evidence>
<evidence type="ECO:0000256" key="2">
    <source>
        <dbReference type="ARBA" id="ARBA00022679"/>
    </source>
</evidence>
<evidence type="ECO:0000256" key="6">
    <source>
        <dbReference type="PROSITE-ProRule" id="PRU01373"/>
    </source>
</evidence>
<dbReference type="InterPro" id="IPR038063">
    <property type="entry name" value="Transpep_catalytic_dom"/>
</dbReference>
<feature type="transmembrane region" description="Helical" evidence="7">
    <location>
        <begin position="20"/>
        <end position="38"/>
    </location>
</feature>
<dbReference type="SUPFAM" id="SSF141523">
    <property type="entry name" value="L,D-transpeptidase catalytic domain-like"/>
    <property type="match status" value="1"/>
</dbReference>
<keyword evidence="7" id="KW-1133">Transmembrane helix</keyword>
<evidence type="ECO:0000256" key="7">
    <source>
        <dbReference type="SAM" id="Phobius"/>
    </source>
</evidence>
<dbReference type="PANTHER" id="PTHR30582">
    <property type="entry name" value="L,D-TRANSPEPTIDASE"/>
    <property type="match status" value="1"/>
</dbReference>
<evidence type="ECO:0000313" key="9">
    <source>
        <dbReference type="EMBL" id="MBP2058120.1"/>
    </source>
</evidence>
<dbReference type="PROSITE" id="PS52029">
    <property type="entry name" value="LD_TPASE"/>
    <property type="match status" value="1"/>
</dbReference>
<dbReference type="Gene3D" id="2.40.440.10">
    <property type="entry name" value="L,D-transpeptidase catalytic domain-like"/>
    <property type="match status" value="1"/>
</dbReference>
<dbReference type="Pfam" id="PF12229">
    <property type="entry name" value="PG_binding_4"/>
    <property type="match status" value="1"/>
</dbReference>
<dbReference type="Gene3D" id="3.10.20.800">
    <property type="match status" value="1"/>
</dbReference>
<dbReference type="InterPro" id="IPR038054">
    <property type="entry name" value="LD_TPept-like_central_sf"/>
</dbReference>
<keyword evidence="2" id="KW-0808">Transferase</keyword>
<reference evidence="9 10" key="1">
    <citation type="submission" date="2021-03" db="EMBL/GenBank/DDBJ databases">
        <title>Genomic Encyclopedia of Type Strains, Phase IV (KMG-IV): sequencing the most valuable type-strain genomes for metagenomic binning, comparative biology and taxonomic classification.</title>
        <authorList>
            <person name="Goeker M."/>
        </authorList>
    </citation>
    <scope>NUCLEOTIDE SEQUENCE [LARGE SCALE GENOMIC DNA]</scope>
    <source>
        <strain evidence="9 10">DSM 101872</strain>
    </source>
</reference>
<dbReference type="CDD" id="cd16913">
    <property type="entry name" value="YkuD_like"/>
    <property type="match status" value="1"/>
</dbReference>
<comment type="pathway">
    <text evidence="1 6">Cell wall biogenesis; peptidoglycan biosynthesis.</text>
</comment>
<feature type="domain" description="L,D-TPase catalytic" evidence="8">
    <location>
        <begin position="271"/>
        <end position="401"/>
    </location>
</feature>
<keyword evidence="3 6" id="KW-0133">Cell shape</keyword>
<name>A0ABS4MEK4_9LACO</name>
<dbReference type="InterPro" id="IPR005490">
    <property type="entry name" value="LD_TPept_cat_dom"/>
</dbReference>
<evidence type="ECO:0000256" key="4">
    <source>
        <dbReference type="ARBA" id="ARBA00022984"/>
    </source>
</evidence>
<dbReference type="InterPro" id="IPR050979">
    <property type="entry name" value="LD-transpeptidase"/>
</dbReference>
<dbReference type="RefSeq" id="WP_209686864.1">
    <property type="nucleotide sequence ID" value="NZ_JAGGLU010000006.1"/>
</dbReference>
<proteinExistence type="predicted"/>
<dbReference type="PANTHER" id="PTHR30582:SF33">
    <property type="entry name" value="EXPORTED PROTEIN"/>
    <property type="match status" value="1"/>
</dbReference>
<evidence type="ECO:0000259" key="8">
    <source>
        <dbReference type="PROSITE" id="PS52029"/>
    </source>
</evidence>
<dbReference type="Pfam" id="PF03734">
    <property type="entry name" value="YkuD"/>
    <property type="match status" value="1"/>
</dbReference>
<comment type="caution">
    <text evidence="9">The sequence shown here is derived from an EMBL/GenBank/DDBJ whole genome shotgun (WGS) entry which is preliminary data.</text>
</comment>
<accession>A0ABS4MEK4</accession>
<dbReference type="InterPro" id="IPR022029">
    <property type="entry name" value="YoaR-like_PG-bd"/>
</dbReference>
<keyword evidence="4 6" id="KW-0573">Peptidoglycan synthesis</keyword>
<gene>
    <name evidence="9" type="ORF">J2Z60_001297</name>
</gene>
<keyword evidence="10" id="KW-1185">Reference proteome</keyword>
<evidence type="ECO:0000256" key="1">
    <source>
        <dbReference type="ARBA" id="ARBA00004752"/>
    </source>
</evidence>
<keyword evidence="7" id="KW-0812">Transmembrane</keyword>
<dbReference type="Proteomes" id="UP001519292">
    <property type="component" value="Unassembled WGS sequence"/>
</dbReference>
<feature type="active site" description="Proton donor/acceptor" evidence="6">
    <location>
        <position position="356"/>
    </location>
</feature>
<evidence type="ECO:0000256" key="3">
    <source>
        <dbReference type="ARBA" id="ARBA00022960"/>
    </source>
</evidence>
<keyword evidence="5 6" id="KW-0961">Cell wall biogenesis/degradation</keyword>
<dbReference type="EMBL" id="JAGGLU010000006">
    <property type="protein sequence ID" value="MBP2058120.1"/>
    <property type="molecule type" value="Genomic_DNA"/>
</dbReference>
<keyword evidence="9" id="KW-0449">Lipoprotein</keyword>
<organism evidence="9 10">
    <name type="scientific">Lactobacillus colini</name>
    <dbReference type="NCBI Taxonomy" id="1819254"/>
    <lineage>
        <taxon>Bacteria</taxon>
        <taxon>Bacillati</taxon>
        <taxon>Bacillota</taxon>
        <taxon>Bacilli</taxon>
        <taxon>Lactobacillales</taxon>
        <taxon>Lactobacillaceae</taxon>
        <taxon>Lactobacillus</taxon>
    </lineage>
</organism>
<sequence length="401" mass="44872">MNEEMPRRRSNNTNPNYTRWIIGVAAIVIVLLLGWLIIGHVHAQQNAQAEEFNKTHFNQNVKIYDVSVGKLTVNKAYQKVNKKGKDRVTLEGNKIIFSKSADEIITKKQVEKYFKQQYTKMPSSKSVSYLPKDTHLAEKKLKELIGRVVTYKVAGKSYDLKQAEMFGRITYENGKYIYEDNTGLKNKIKSIAKKVNTLHTSYTIKLATGKKLKVTNGNYGWAINNDRLIPAIEQAFSKGIKQVDGKDYIYGEGFTDGGLGYGMSNHGLGNSYVIVSLKAQKLWVVKGGKVVVTVNDVVTGTLEKSSGSSDATPTGVYYIGYKQSPSVLRGTNDDGSKYASKVSYWMPFTLDGCGIHDASWRTDWSKTAYLRGGSHGCVNVRPSEIKSIWNNVHTYEPVIVY</sequence>
<keyword evidence="7" id="KW-0472">Membrane</keyword>
<feature type="active site" description="Nucleophile" evidence="6">
    <location>
        <position position="377"/>
    </location>
</feature>
<evidence type="ECO:0000256" key="5">
    <source>
        <dbReference type="ARBA" id="ARBA00023316"/>
    </source>
</evidence>
<dbReference type="SUPFAM" id="SSF143985">
    <property type="entry name" value="L,D-transpeptidase pre-catalytic domain-like"/>
    <property type="match status" value="1"/>
</dbReference>